<feature type="repeat" description="ANK" evidence="7">
    <location>
        <begin position="1410"/>
        <end position="1442"/>
    </location>
</feature>
<feature type="compositionally biased region" description="Basic and acidic residues" evidence="10">
    <location>
        <begin position="659"/>
        <end position="672"/>
    </location>
</feature>
<dbReference type="Gene3D" id="1.25.40.20">
    <property type="entry name" value="Ankyrin repeat-containing domain"/>
    <property type="match status" value="1"/>
</dbReference>
<evidence type="ECO:0000256" key="8">
    <source>
        <dbReference type="PROSITE-ProRule" id="PRU00192"/>
    </source>
</evidence>
<feature type="compositionally biased region" description="Low complexity" evidence="10">
    <location>
        <begin position="352"/>
        <end position="369"/>
    </location>
</feature>
<dbReference type="GO" id="GO:0007165">
    <property type="term" value="P:signal transduction"/>
    <property type="evidence" value="ECO:0007669"/>
    <property type="project" value="InterPro"/>
</dbReference>
<dbReference type="PANTHER" id="PTHR24131">
    <property type="entry name" value="APOPTOSIS-STIMULATING OF P53 PROTEIN"/>
    <property type="match status" value="1"/>
</dbReference>
<feature type="compositionally biased region" description="Basic and acidic residues" evidence="10">
    <location>
        <begin position="836"/>
        <end position="848"/>
    </location>
</feature>
<organism evidence="13 14">
    <name type="scientific">Acropora cervicornis</name>
    <name type="common">Staghorn coral</name>
    <dbReference type="NCBI Taxonomy" id="6130"/>
    <lineage>
        <taxon>Eukaryota</taxon>
        <taxon>Metazoa</taxon>
        <taxon>Cnidaria</taxon>
        <taxon>Anthozoa</taxon>
        <taxon>Hexacorallia</taxon>
        <taxon>Scleractinia</taxon>
        <taxon>Astrocoeniina</taxon>
        <taxon>Acroporidae</taxon>
        <taxon>Acropora</taxon>
    </lineage>
</organism>
<evidence type="ECO:0000259" key="11">
    <source>
        <dbReference type="PROSITE" id="PS50002"/>
    </source>
</evidence>
<feature type="domain" description="SH3" evidence="11">
    <location>
        <begin position="1476"/>
        <end position="1538"/>
    </location>
</feature>
<dbReference type="PROSITE" id="PS50002">
    <property type="entry name" value="SH3"/>
    <property type="match status" value="1"/>
</dbReference>
<protein>
    <submittedName>
        <fullName evidence="13">RelA-associated inhibitor</fullName>
    </submittedName>
</protein>
<dbReference type="SUPFAM" id="SSF54236">
    <property type="entry name" value="Ubiquitin-like"/>
    <property type="match status" value="1"/>
</dbReference>
<dbReference type="GO" id="GO:0006915">
    <property type="term" value="P:apoptotic process"/>
    <property type="evidence" value="ECO:0007669"/>
    <property type="project" value="UniProtKB-KW"/>
</dbReference>
<dbReference type="InterPro" id="IPR036028">
    <property type="entry name" value="SH3-like_dom_sf"/>
</dbReference>
<feature type="compositionally biased region" description="Basic and acidic residues" evidence="10">
    <location>
        <begin position="605"/>
        <end position="618"/>
    </location>
</feature>
<dbReference type="PROSITE" id="PS50200">
    <property type="entry name" value="RA"/>
    <property type="match status" value="1"/>
</dbReference>
<dbReference type="SMART" id="SM00248">
    <property type="entry name" value="ANK"/>
    <property type="match status" value="2"/>
</dbReference>
<accession>A0AAD9QHU5</accession>
<keyword evidence="14" id="KW-1185">Reference proteome</keyword>
<evidence type="ECO:0000256" key="6">
    <source>
        <dbReference type="ARBA" id="ARBA00023242"/>
    </source>
</evidence>
<feature type="compositionally biased region" description="Basic and acidic residues" evidence="10">
    <location>
        <begin position="625"/>
        <end position="636"/>
    </location>
</feature>
<reference evidence="13" key="2">
    <citation type="journal article" date="2023" name="Science">
        <title>Genomic signatures of disease resistance in endangered staghorn corals.</title>
        <authorList>
            <person name="Vollmer S.V."/>
            <person name="Selwyn J.D."/>
            <person name="Despard B.A."/>
            <person name="Roesel C.L."/>
        </authorList>
    </citation>
    <scope>NUCLEOTIDE SEQUENCE</scope>
    <source>
        <strain evidence="13">K2</strain>
    </source>
</reference>
<feature type="compositionally biased region" description="Basic and acidic residues" evidence="10">
    <location>
        <begin position="798"/>
        <end position="812"/>
    </location>
</feature>
<dbReference type="InterPro" id="IPR001452">
    <property type="entry name" value="SH3_domain"/>
</dbReference>
<keyword evidence="9" id="KW-0175">Coiled coil</keyword>
<evidence type="ECO:0000313" key="13">
    <source>
        <dbReference type="EMBL" id="KAK2561611.1"/>
    </source>
</evidence>
<feature type="compositionally biased region" description="Polar residues" evidence="10">
    <location>
        <begin position="717"/>
        <end position="727"/>
    </location>
</feature>
<evidence type="ECO:0000256" key="4">
    <source>
        <dbReference type="ARBA" id="ARBA00022737"/>
    </source>
</evidence>
<evidence type="ECO:0000313" key="14">
    <source>
        <dbReference type="Proteomes" id="UP001249851"/>
    </source>
</evidence>
<evidence type="ECO:0000256" key="10">
    <source>
        <dbReference type="SAM" id="MobiDB-lite"/>
    </source>
</evidence>
<feature type="compositionally biased region" description="Polar residues" evidence="10">
    <location>
        <begin position="814"/>
        <end position="834"/>
    </location>
</feature>
<feature type="compositionally biased region" description="Acidic residues" evidence="10">
    <location>
        <begin position="328"/>
        <end position="338"/>
    </location>
</feature>
<sequence length="1568" mass="174700">MAVTEDRVRLKVHLDEGRRVAEVFVSSATKCRDIVQRLQRQIHAIDCFLLEVWQGCERLVPDNESMLSTLLEWGSDLQDVRFYLRQREETVSFRQIVDGSSLRVNGFKEEPLPSKDVLLGGSRMSVDDLKEIAARQQQEIAIKERELKTKQVQLMEIKRKTQRKPQSPHVQQLSVKVDEQSERLTALRHARDQVDSYKLSNSALADELERVRSLFLEKEKELAIAVAKVESLTRQLDKQRQGFCGPSSSQSKTHQQLELERLRKELMTRNELNHQQSIQIQSQKQLLAEKHKELFELDAQIDQHSEELRKKTLQNNHTDHDNYPLYPSEEEEEEEFLEMDYGSLGNFATRPNKGNSGNSKSGSVSVGSSRGHPRNSRKLETLLEVEEEVSDGHASSKSSTEDLSEGPGPPEVSRVTPAKSLFENAKSLGPMRNAPVQPYSETTPNTTAIVVADQLSNGFSVSLQRFEPEGVEETEFSSSEPSDFERRANDEKEAEVYANSLLKPKRLRDQASEMARKMTPKLKGNLFEQDNLQETKSNMRGSESKTKAPSWNSGHNNPSDTCEHSSLGSPSSPSSLPSSPLRSTSSKAAIFAVTALSKNTAESQKPVEFHKLDNRKDNSSILGKQEPEEVPFKDKIIQPPKANTAEPIRGFQNSKNTKTFHEEIFSARRVKSEALSTKNESVSNNSDVRKKECGSTEENSRLNGALSKQSDVLPKQNDASPNQNDAFLNQNDKLAKQSDAFNNAKGRATDFSEVKTTVKTALTAKTNSSPIQYPTDVSEKKAIRLQTLNSEVPLSRLQSDKRTNPKAEEALKKTASTIEENESKTAFSLKSLQHTARREAFKQKEMDPLRTAASNQKTDSSEMQKATSPVLSSTNSAVQLEQAVEHLISKSPNNDGASDFAVNETVPESSLNSVLKNNREEFDRRPADENVHPDISLPLRMTAMAFKPISLKAKKLASQQGNDGPLFNRSQLAPVISNSISVRGQSSLSKITITPSGTFFSAPVSDRPEKRSPVPTSKRTRLGQRFAAPTYSEEEESKNFQVSAEEFPEEKSFDGVTVANEDLSKYEDPSSEDVQGTNTSGEKGDRKLSQGKTQEELCWDPKHVVSSVNIKLTNHGIQEMKDKKENIQMNSSFGKIIKPLKQESKSANGNVSNFLYTPSENGRAQFGSSRPSSDSNGNNAKSANRTFENREITCEIVDEPKVENSERTTDKQSKSEKLSRKVLTSRLSYPTQVDGRTVFTRRELPTTKETKENNAEVLRVESFHEMNTAPFTIGNEKTERNESSLQTLERVGNPLVPTAVEESPRSNAENVSSKGYVSVDSALVDQAPVQKTKRSKKAQRVSLDPHAVLLDAAVEGELDIVKEIVSELEDPSKPNPEGITALHNAVCACHDDVVKFLVRYGCDINSRDSHGWTPLHCAAANNATEMSRFLVEHGACVLAATSLESKTPGQCCERSEPGYSNCTIYLTDVEQNLGINNDGRVFTLYSYAANEEDELSFECGEELNVIRREDAAEKEWWWAVNKGGQTVISQNFTQSAVSVKRPGNENGNRSCLSQLRCRVLWAFNMAAV</sequence>
<dbReference type="InterPro" id="IPR047163">
    <property type="entry name" value="ASPP1/2"/>
</dbReference>
<keyword evidence="4" id="KW-0677">Repeat</keyword>
<dbReference type="GO" id="GO:0002039">
    <property type="term" value="F:p53 binding"/>
    <property type="evidence" value="ECO:0007669"/>
    <property type="project" value="InterPro"/>
</dbReference>
<feature type="region of interest" description="Disordered" evidence="10">
    <location>
        <begin position="467"/>
        <end position="584"/>
    </location>
</feature>
<feature type="compositionally biased region" description="Polar residues" evidence="10">
    <location>
        <begin position="674"/>
        <end position="686"/>
    </location>
</feature>
<dbReference type="Gene3D" id="3.10.20.90">
    <property type="entry name" value="Phosphatidylinositol 3-kinase Catalytic Subunit, Chain A, domain 1"/>
    <property type="match status" value="1"/>
</dbReference>
<dbReference type="GO" id="GO:0005634">
    <property type="term" value="C:nucleus"/>
    <property type="evidence" value="ECO:0007669"/>
    <property type="project" value="UniProtKB-SubCell"/>
</dbReference>
<keyword evidence="3" id="KW-0053">Apoptosis</keyword>
<feature type="compositionally biased region" description="Basic and acidic residues" evidence="10">
    <location>
        <begin position="507"/>
        <end position="516"/>
    </location>
</feature>
<dbReference type="SMART" id="SM00326">
    <property type="entry name" value="SH3"/>
    <property type="match status" value="1"/>
</dbReference>
<dbReference type="PANTHER" id="PTHR24131:SF10">
    <property type="entry name" value="ANKYRIN-REPEAT, SH3-DOMAIN, AND PROLINE-RICH-REGION CONTAINING PROTEIN, ISOFORM B"/>
    <property type="match status" value="1"/>
</dbReference>
<dbReference type="PROSITE" id="PS50297">
    <property type="entry name" value="ANK_REP_REGION"/>
    <property type="match status" value="2"/>
</dbReference>
<evidence type="ECO:0000256" key="2">
    <source>
        <dbReference type="ARBA" id="ARBA00022443"/>
    </source>
</evidence>
<keyword evidence="5 7" id="KW-0040">ANK repeat</keyword>
<dbReference type="Pfam" id="PF00018">
    <property type="entry name" value="SH3_1"/>
    <property type="match status" value="1"/>
</dbReference>
<feature type="region of interest" description="Disordered" evidence="10">
    <location>
        <begin position="789"/>
        <end position="871"/>
    </location>
</feature>
<reference evidence="13" key="1">
    <citation type="journal article" date="2023" name="G3 (Bethesda)">
        <title>Whole genome assembly and annotation of the endangered Caribbean coral Acropora cervicornis.</title>
        <authorList>
            <person name="Selwyn J.D."/>
            <person name="Vollmer S.V."/>
        </authorList>
    </citation>
    <scope>NUCLEOTIDE SEQUENCE</scope>
    <source>
        <strain evidence="13">K2</strain>
    </source>
</reference>
<dbReference type="SUPFAM" id="SSF48403">
    <property type="entry name" value="Ankyrin repeat"/>
    <property type="match status" value="1"/>
</dbReference>
<comment type="caution">
    <text evidence="13">The sequence shown here is derived from an EMBL/GenBank/DDBJ whole genome shotgun (WGS) entry which is preliminary data.</text>
</comment>
<dbReference type="EMBL" id="JARQWQ010000032">
    <property type="protein sequence ID" value="KAK2561611.1"/>
    <property type="molecule type" value="Genomic_DNA"/>
</dbReference>
<dbReference type="Proteomes" id="UP001249851">
    <property type="component" value="Unassembled WGS sequence"/>
</dbReference>
<dbReference type="Pfam" id="PF12796">
    <property type="entry name" value="Ank_2"/>
    <property type="match status" value="1"/>
</dbReference>
<evidence type="ECO:0000259" key="12">
    <source>
        <dbReference type="PROSITE" id="PS50200"/>
    </source>
</evidence>
<feature type="region of interest" description="Disordered" evidence="10">
    <location>
        <begin position="597"/>
        <end position="727"/>
    </location>
</feature>
<feature type="compositionally biased region" description="Polar residues" evidence="10">
    <location>
        <begin position="1148"/>
        <end position="1186"/>
    </location>
</feature>
<dbReference type="Pfam" id="PF21712">
    <property type="entry name" value="RASSF8-10_RA"/>
    <property type="match status" value="1"/>
</dbReference>
<gene>
    <name evidence="13" type="ORF">P5673_015605</name>
</gene>
<evidence type="ECO:0000256" key="5">
    <source>
        <dbReference type="ARBA" id="ARBA00023043"/>
    </source>
</evidence>
<feature type="compositionally biased region" description="Basic and acidic residues" evidence="10">
    <location>
        <begin position="1187"/>
        <end position="1219"/>
    </location>
</feature>
<feature type="compositionally biased region" description="Polar residues" evidence="10">
    <location>
        <begin position="852"/>
        <end position="871"/>
    </location>
</feature>
<feature type="compositionally biased region" description="Basic and acidic residues" evidence="10">
    <location>
        <begin position="483"/>
        <end position="495"/>
    </location>
</feature>
<feature type="compositionally biased region" description="Polar residues" evidence="10">
    <location>
        <begin position="1072"/>
        <end position="1081"/>
    </location>
</feature>
<feature type="compositionally biased region" description="Basic and acidic residues" evidence="10">
    <location>
        <begin position="687"/>
        <end position="700"/>
    </location>
</feature>
<dbReference type="GO" id="GO:0042981">
    <property type="term" value="P:regulation of apoptotic process"/>
    <property type="evidence" value="ECO:0007669"/>
    <property type="project" value="InterPro"/>
</dbReference>
<evidence type="ECO:0000256" key="9">
    <source>
        <dbReference type="SAM" id="Coils"/>
    </source>
</evidence>
<feature type="compositionally biased region" description="Basic and acidic residues" evidence="10">
    <location>
        <begin position="1082"/>
        <end position="1094"/>
    </location>
</feature>
<dbReference type="PROSITE" id="PS50088">
    <property type="entry name" value="ANK_REPEAT"/>
    <property type="match status" value="2"/>
</dbReference>
<feature type="compositionally biased region" description="Polar residues" evidence="10">
    <location>
        <begin position="528"/>
        <end position="560"/>
    </location>
</feature>
<dbReference type="InterPro" id="IPR002110">
    <property type="entry name" value="Ankyrin_rpt"/>
</dbReference>
<feature type="coiled-coil region" evidence="9">
    <location>
        <begin position="126"/>
        <end position="190"/>
    </location>
</feature>
<feature type="repeat" description="ANK" evidence="7">
    <location>
        <begin position="1377"/>
        <end position="1409"/>
    </location>
</feature>
<feature type="domain" description="Ras-associating" evidence="12">
    <location>
        <begin position="49"/>
        <end position="89"/>
    </location>
</feature>
<feature type="compositionally biased region" description="Low complexity" evidence="10">
    <location>
        <begin position="565"/>
        <end position="584"/>
    </location>
</feature>
<evidence type="ECO:0000256" key="7">
    <source>
        <dbReference type="PROSITE-ProRule" id="PRU00023"/>
    </source>
</evidence>
<name>A0AAD9QHU5_ACRCE</name>
<evidence type="ECO:0000256" key="1">
    <source>
        <dbReference type="ARBA" id="ARBA00004123"/>
    </source>
</evidence>
<proteinExistence type="predicted"/>
<keyword evidence="2 8" id="KW-0728">SH3 domain</keyword>
<comment type="subcellular location">
    <subcellularLocation>
        <location evidence="1">Nucleus</location>
    </subcellularLocation>
</comment>
<keyword evidence="6" id="KW-0539">Nucleus</keyword>
<evidence type="ECO:0000256" key="3">
    <source>
        <dbReference type="ARBA" id="ARBA00022703"/>
    </source>
</evidence>
<dbReference type="SUPFAM" id="SSF50044">
    <property type="entry name" value="SH3-domain"/>
    <property type="match status" value="1"/>
</dbReference>
<feature type="region of interest" description="Disordered" evidence="10">
    <location>
        <begin position="995"/>
        <end position="1094"/>
    </location>
</feature>
<feature type="region of interest" description="Disordered" evidence="10">
    <location>
        <begin position="311"/>
        <end position="441"/>
    </location>
</feature>
<dbReference type="InterPro" id="IPR048945">
    <property type="entry name" value="RASSF8/10_RA"/>
</dbReference>
<dbReference type="InterPro" id="IPR036770">
    <property type="entry name" value="Ankyrin_rpt-contain_sf"/>
</dbReference>
<dbReference type="InterPro" id="IPR029071">
    <property type="entry name" value="Ubiquitin-like_domsf"/>
</dbReference>
<dbReference type="InterPro" id="IPR000159">
    <property type="entry name" value="RA_dom"/>
</dbReference>
<feature type="region of interest" description="Disordered" evidence="10">
    <location>
        <begin position="1148"/>
        <end position="1223"/>
    </location>
</feature>